<keyword evidence="6 10" id="KW-0547">Nucleotide-binding</keyword>
<evidence type="ECO:0000256" key="4">
    <source>
        <dbReference type="ARBA" id="ARBA00022692"/>
    </source>
</evidence>
<keyword evidence="7 10" id="KW-0067">ATP-binding</keyword>
<dbReference type="AlphaFoldDB" id="D7CQ38"/>
<dbReference type="KEGG" id="tra:Trad_1704"/>
<dbReference type="InterPro" id="IPR045585">
    <property type="entry name" value="CdaA_N"/>
</dbReference>
<dbReference type="PIRSF" id="PIRSF004793">
    <property type="entry name" value="UCP004793"/>
    <property type="match status" value="1"/>
</dbReference>
<dbReference type="STRING" id="649638.Trad_1704"/>
<evidence type="ECO:0000259" key="11">
    <source>
        <dbReference type="PROSITE" id="PS51794"/>
    </source>
</evidence>
<protein>
    <recommendedName>
        <fullName evidence="10">Diadenylate cyclase</fullName>
        <shortName evidence="10">DAC</shortName>
        <ecNumber evidence="10">2.7.7.85</ecNumber>
    </recommendedName>
    <alternativeName>
        <fullName evidence="10">Cyclic-di-AMP synthase</fullName>
        <shortName evidence="10">c-di-AMP synthase</shortName>
    </alternativeName>
</protein>
<dbReference type="EC" id="2.7.7.85" evidence="10"/>
<dbReference type="eggNOG" id="COG1624">
    <property type="taxonomic scope" value="Bacteria"/>
</dbReference>
<evidence type="ECO:0000256" key="5">
    <source>
        <dbReference type="ARBA" id="ARBA00022695"/>
    </source>
</evidence>
<comment type="catalytic activity">
    <reaction evidence="1 10">
        <text>2 ATP = 3',3'-c-di-AMP + 2 diphosphate</text>
        <dbReference type="Rhea" id="RHEA:35655"/>
        <dbReference type="ChEBI" id="CHEBI:30616"/>
        <dbReference type="ChEBI" id="CHEBI:33019"/>
        <dbReference type="ChEBI" id="CHEBI:71500"/>
        <dbReference type="EC" id="2.7.7.85"/>
    </reaction>
</comment>
<organism evidence="12 13">
    <name type="scientific">Truepera radiovictrix (strain DSM 17093 / CIP 108686 / LMG 22925 / RQ-24)</name>
    <dbReference type="NCBI Taxonomy" id="649638"/>
    <lineage>
        <taxon>Bacteria</taxon>
        <taxon>Thermotogati</taxon>
        <taxon>Deinococcota</taxon>
        <taxon>Deinococci</taxon>
        <taxon>Trueperales</taxon>
        <taxon>Trueperaceae</taxon>
        <taxon>Truepera</taxon>
    </lineage>
</organism>
<evidence type="ECO:0000256" key="2">
    <source>
        <dbReference type="ARBA" id="ARBA00022475"/>
    </source>
</evidence>
<dbReference type="Pfam" id="PF19293">
    <property type="entry name" value="CdaA_N"/>
    <property type="match status" value="1"/>
</dbReference>
<evidence type="ECO:0000256" key="8">
    <source>
        <dbReference type="ARBA" id="ARBA00022989"/>
    </source>
</evidence>
<comment type="function">
    <text evidence="10">Catalyzes the condensation of 2 ATP molecules into cyclic di-AMP (c-di-AMP), a second messenger used to regulate differing processes in different bacteria.</text>
</comment>
<evidence type="ECO:0000256" key="10">
    <source>
        <dbReference type="HAMAP-Rule" id="MF_01499"/>
    </source>
</evidence>
<dbReference type="InterPro" id="IPR003390">
    <property type="entry name" value="DNA_integrity_scan_DisA_N"/>
</dbReference>
<comment type="subunit">
    <text evidence="10">Probably a homodimer.</text>
</comment>
<evidence type="ECO:0000313" key="12">
    <source>
        <dbReference type="EMBL" id="ADI14822.1"/>
    </source>
</evidence>
<name>D7CQ38_TRURR</name>
<dbReference type="InterPro" id="IPR036888">
    <property type="entry name" value="DNA_integrity_DisA_N_sf"/>
</dbReference>
<keyword evidence="2 10" id="KW-1003">Cell membrane</keyword>
<dbReference type="PROSITE" id="PS51794">
    <property type="entry name" value="DAC"/>
    <property type="match status" value="1"/>
</dbReference>
<comment type="similarity">
    <text evidence="10">Belongs to the adenylate cyclase family. DacA/CdaA subfamily.</text>
</comment>
<dbReference type="PANTHER" id="PTHR34185:SF1">
    <property type="entry name" value="DIADENYLATE CYCLASE"/>
    <property type="match status" value="1"/>
</dbReference>
<feature type="domain" description="DAC" evidence="11">
    <location>
        <begin position="107"/>
        <end position="261"/>
    </location>
</feature>
<dbReference type="GO" id="GO:0106408">
    <property type="term" value="F:diadenylate cyclase activity"/>
    <property type="evidence" value="ECO:0007669"/>
    <property type="project" value="UniProtKB-EC"/>
</dbReference>
<dbReference type="InterPro" id="IPR014046">
    <property type="entry name" value="C-di-AMP_synthase"/>
</dbReference>
<evidence type="ECO:0000256" key="6">
    <source>
        <dbReference type="ARBA" id="ARBA00022741"/>
    </source>
</evidence>
<evidence type="ECO:0000313" key="13">
    <source>
        <dbReference type="Proteomes" id="UP000000379"/>
    </source>
</evidence>
<dbReference type="PANTHER" id="PTHR34185">
    <property type="entry name" value="DIADENYLATE CYCLASE"/>
    <property type="match status" value="1"/>
</dbReference>
<gene>
    <name evidence="10" type="primary">dacA</name>
    <name evidence="12" type="ordered locus">Trad_1704</name>
</gene>
<dbReference type="InterPro" id="IPR034701">
    <property type="entry name" value="CdaA"/>
</dbReference>
<reference evidence="13" key="1">
    <citation type="submission" date="2010-05" db="EMBL/GenBank/DDBJ databases">
        <title>The complete genome of Truepera radiovictris DSM 17093.</title>
        <authorList>
            <consortium name="US DOE Joint Genome Institute (JGI-PGF)"/>
            <person name="Lucas S."/>
            <person name="Copeland A."/>
            <person name="Lapidus A."/>
            <person name="Glavina del Rio T."/>
            <person name="Dalin E."/>
            <person name="Tice H."/>
            <person name="Bruce D."/>
            <person name="Goodwin L."/>
            <person name="Pitluck S."/>
            <person name="Kyrpides N."/>
            <person name="Mavromatis K."/>
            <person name="Ovchinnikova G."/>
            <person name="Munk A.C."/>
            <person name="Detter J.C."/>
            <person name="Han C."/>
            <person name="Tapia R."/>
            <person name="Land M."/>
            <person name="Hauser L."/>
            <person name="Markowitz V."/>
            <person name="Cheng J.-F."/>
            <person name="Hugenholtz P."/>
            <person name="Woyke T."/>
            <person name="Wu D."/>
            <person name="Tindall B."/>
            <person name="Pomrenke H.G."/>
            <person name="Brambilla E."/>
            <person name="Klenk H.-P."/>
            <person name="Eisen J.A."/>
        </authorList>
    </citation>
    <scope>NUCLEOTIDE SEQUENCE [LARGE SCALE GENOMIC DNA]</scope>
    <source>
        <strain evidence="13">DSM 17093 / CIP 108686 / LMG 22925 / RQ-24</strain>
    </source>
</reference>
<evidence type="ECO:0000256" key="1">
    <source>
        <dbReference type="ARBA" id="ARBA00000877"/>
    </source>
</evidence>
<evidence type="ECO:0000256" key="7">
    <source>
        <dbReference type="ARBA" id="ARBA00022840"/>
    </source>
</evidence>
<dbReference type="Gene3D" id="3.40.1700.10">
    <property type="entry name" value="DNA integrity scanning protein, DisA, N-terminal domain"/>
    <property type="match status" value="1"/>
</dbReference>
<keyword evidence="8 10" id="KW-1133">Transmembrane helix</keyword>
<dbReference type="Proteomes" id="UP000000379">
    <property type="component" value="Chromosome"/>
</dbReference>
<dbReference type="NCBIfam" id="TIGR00159">
    <property type="entry name" value="diadenylate cyclase CdaA"/>
    <property type="match status" value="1"/>
</dbReference>
<dbReference type="SUPFAM" id="SSF143597">
    <property type="entry name" value="YojJ-like"/>
    <property type="match status" value="1"/>
</dbReference>
<dbReference type="InterPro" id="IPR050338">
    <property type="entry name" value="DisA"/>
</dbReference>
<dbReference type="HOGENOM" id="CLU_038561_0_1_0"/>
<evidence type="ECO:0000256" key="9">
    <source>
        <dbReference type="ARBA" id="ARBA00023136"/>
    </source>
</evidence>
<keyword evidence="4 10" id="KW-0812">Transmembrane</keyword>
<reference evidence="12 13" key="2">
    <citation type="journal article" date="2011" name="Stand. Genomic Sci.">
        <title>Complete genome sequence of Truepera radiovictrix type strain (RQ-24).</title>
        <authorList>
            <person name="Ivanova N."/>
            <person name="Rohde C."/>
            <person name="Munk C."/>
            <person name="Nolan M."/>
            <person name="Lucas S."/>
            <person name="Del Rio T.G."/>
            <person name="Tice H."/>
            <person name="Deshpande S."/>
            <person name="Cheng J.F."/>
            <person name="Tapia R."/>
            <person name="Han C."/>
            <person name="Goodwin L."/>
            <person name="Pitluck S."/>
            <person name="Liolios K."/>
            <person name="Mavromatis K."/>
            <person name="Mikhailova N."/>
            <person name="Pati A."/>
            <person name="Chen A."/>
            <person name="Palaniappan K."/>
            <person name="Land M."/>
            <person name="Hauser L."/>
            <person name="Chang Y.J."/>
            <person name="Jeffries C.D."/>
            <person name="Brambilla E."/>
            <person name="Rohde M."/>
            <person name="Goker M."/>
            <person name="Tindall B.J."/>
            <person name="Woyke T."/>
            <person name="Bristow J."/>
            <person name="Eisen J.A."/>
            <person name="Markowitz V."/>
            <person name="Hugenholtz P."/>
            <person name="Kyrpides N.C."/>
            <person name="Klenk H.P."/>
            <person name="Lapidus A."/>
        </authorList>
    </citation>
    <scope>NUCLEOTIDE SEQUENCE [LARGE SCALE GENOMIC DNA]</scope>
    <source>
        <strain evidence="13">DSM 17093 / CIP 108686 / LMG 22925 / RQ-24</strain>
    </source>
</reference>
<keyword evidence="9 10" id="KW-0472">Membrane</keyword>
<dbReference type="Pfam" id="PF02457">
    <property type="entry name" value="DAC"/>
    <property type="match status" value="1"/>
</dbReference>
<accession>D7CQ38</accession>
<keyword evidence="5 10" id="KW-0548">Nucleotidyltransferase</keyword>
<dbReference type="GO" id="GO:0005524">
    <property type="term" value="F:ATP binding"/>
    <property type="evidence" value="ECO:0007669"/>
    <property type="project" value="UniProtKB-UniRule"/>
</dbReference>
<dbReference type="HAMAP" id="MF_01499">
    <property type="entry name" value="DacA"/>
    <property type="match status" value="1"/>
</dbReference>
<keyword evidence="3 10" id="KW-0808">Transferase</keyword>
<sequence length="274" mass="30068">MMGLRVVATARLARSRRRCDVPLATRLEVVLDFTFRLLDLLDILILAALLYHVYKFLSDSRAWNVLRGLVAILALWLLSTQLDLGATRWLFDRAAPAAFLAVVVVFQPELRAALERVGRGRVSRTVVNDPVPEIMTAVRELAAQRKGALIAIEGRVPLFEYGRAGSKLESPVSAALLQTIFDSRGPLHDGGVLIKGDRITYAGAIFPLSEQHEGWSAKHGTRHRAALGLSEVTDALAIVVSEERGTVSYAKNGVLRSDIAPAEVLRALREVYPT</sequence>
<proteinExistence type="inferred from homology"/>
<evidence type="ECO:0000256" key="3">
    <source>
        <dbReference type="ARBA" id="ARBA00022679"/>
    </source>
</evidence>
<dbReference type="GO" id="GO:0004016">
    <property type="term" value="F:adenylate cyclase activity"/>
    <property type="evidence" value="ECO:0007669"/>
    <property type="project" value="UniProtKB-UniRule"/>
</dbReference>
<dbReference type="GO" id="GO:0006171">
    <property type="term" value="P:cAMP biosynthetic process"/>
    <property type="evidence" value="ECO:0007669"/>
    <property type="project" value="InterPro"/>
</dbReference>
<keyword evidence="13" id="KW-1185">Reference proteome</keyword>
<dbReference type="EMBL" id="CP002049">
    <property type="protein sequence ID" value="ADI14822.1"/>
    <property type="molecule type" value="Genomic_DNA"/>
</dbReference>